<dbReference type="AlphaFoldDB" id="S9VBS0"/>
<dbReference type="OrthoDB" id="278555at2759"/>
<evidence type="ECO:0000313" key="2">
    <source>
        <dbReference type="Proteomes" id="UP000515908"/>
    </source>
</evidence>
<gene>
    <name evidence="1" type="ORF">ADEAN_000148400</name>
</gene>
<sequence>MLQGKESWLTNLQHLIASRLKCTSFADTSRSYPLCDAPFPIANSQYIIDGIVWGLNDYTEFFPESWMIIRNHVKECVETFHETSAGVANLGDKPSTAQWRETSYAVSAALQNLYVAWCLVDAVVKNEFFCERTNSLNIVLSAFPSLVGEYYPLFWMSRNALTDSAMEEYRSLFLNLLRSWWLLFPPTVNRRIGDTIAFRGKQVLEQLRESEGNANAESFKGSLDVILGVRGETESGYSSGGSSVSRNQTFTDHQVKAFVDSIFIKSYLRCPQCGVFSTSAEEKNAHYRSHFDQRNLDRDEKYVRLLYPTLDEFTKHTQPDRANYVKTIDTFEDSYRQGKRGATKVHIPEKE</sequence>
<accession>S9VBS0</accession>
<dbReference type="EMBL" id="LR877146">
    <property type="protein sequence ID" value="CAD2214040.1"/>
    <property type="molecule type" value="Genomic_DNA"/>
</dbReference>
<reference evidence="1 2" key="1">
    <citation type="submission" date="2020-08" db="EMBL/GenBank/DDBJ databases">
        <authorList>
            <person name="Newling K."/>
            <person name="Davey J."/>
            <person name="Forrester S."/>
        </authorList>
    </citation>
    <scope>NUCLEOTIDE SEQUENCE [LARGE SCALE GENOMIC DNA]</scope>
    <source>
        <strain evidence="2">Crithidia deanei Carvalho (ATCC PRA-265)</strain>
    </source>
</reference>
<dbReference type="VEuPathDB" id="TriTrypDB:ADEAN_000148400"/>
<name>S9VBS0_9TRYP</name>
<keyword evidence="2" id="KW-1185">Reference proteome</keyword>
<evidence type="ECO:0000313" key="1">
    <source>
        <dbReference type="EMBL" id="CAD2214040.1"/>
    </source>
</evidence>
<dbReference type="Proteomes" id="UP000515908">
    <property type="component" value="Chromosome 02"/>
</dbReference>
<protein>
    <submittedName>
        <fullName evidence="1">Uncharacterized protein</fullName>
    </submittedName>
</protein>
<proteinExistence type="predicted"/>
<organism evidence="1 2">
    <name type="scientific">Angomonas deanei</name>
    <dbReference type="NCBI Taxonomy" id="59799"/>
    <lineage>
        <taxon>Eukaryota</taxon>
        <taxon>Discoba</taxon>
        <taxon>Euglenozoa</taxon>
        <taxon>Kinetoplastea</taxon>
        <taxon>Metakinetoplastina</taxon>
        <taxon>Trypanosomatida</taxon>
        <taxon>Trypanosomatidae</taxon>
        <taxon>Strigomonadinae</taxon>
        <taxon>Angomonas</taxon>
    </lineage>
</organism>